<evidence type="ECO:0000259" key="1">
    <source>
        <dbReference type="Pfam" id="PF02720"/>
    </source>
</evidence>
<protein>
    <submittedName>
        <fullName evidence="2">DUF222 domain-containing protein</fullName>
    </submittedName>
</protein>
<dbReference type="AlphaFoldDB" id="A0AA90NLL0"/>
<keyword evidence="3" id="KW-1185">Reference proteome</keyword>
<feature type="domain" description="DUF222" evidence="1">
    <location>
        <begin position="27"/>
        <end position="197"/>
    </location>
</feature>
<evidence type="ECO:0000313" key="2">
    <source>
        <dbReference type="EMBL" id="MDP0400556.1"/>
    </source>
</evidence>
<dbReference type="InterPro" id="IPR003870">
    <property type="entry name" value="DUF222"/>
</dbReference>
<dbReference type="RefSeq" id="WP_305112917.1">
    <property type="nucleotide sequence ID" value="NZ_JAUTIX010000017.1"/>
</dbReference>
<evidence type="ECO:0000313" key="3">
    <source>
        <dbReference type="Proteomes" id="UP001178281"/>
    </source>
</evidence>
<name>A0AA90NLL0_9ACTN</name>
<gene>
    <name evidence="2" type="ORF">Q7X28_21790</name>
</gene>
<accession>A0AA90NLL0</accession>
<reference evidence="2" key="1">
    <citation type="submission" date="2023-08" db="EMBL/GenBank/DDBJ databases">
        <title>The draft genome of Tsukamurella strandjordii strain 050030.</title>
        <authorList>
            <person name="Zhao F."/>
            <person name="Feng Y."/>
            <person name="Zong Z."/>
        </authorList>
    </citation>
    <scope>NUCLEOTIDE SEQUENCE</scope>
    <source>
        <strain evidence="2">050030</strain>
    </source>
</reference>
<dbReference type="Proteomes" id="UP001178281">
    <property type="component" value="Unassembled WGS sequence"/>
</dbReference>
<comment type="caution">
    <text evidence="2">The sequence shown here is derived from an EMBL/GenBank/DDBJ whole genome shotgun (WGS) entry which is preliminary data.</text>
</comment>
<dbReference type="Pfam" id="PF02720">
    <property type="entry name" value="DUF222"/>
    <property type="match status" value="1"/>
</dbReference>
<proteinExistence type="predicted"/>
<dbReference type="EMBL" id="JAUTIX010000017">
    <property type="protein sequence ID" value="MDP0400556.1"/>
    <property type="molecule type" value="Genomic_DNA"/>
</dbReference>
<feature type="non-terminal residue" evidence="2">
    <location>
        <position position="199"/>
    </location>
</feature>
<organism evidence="2 3">
    <name type="scientific">Tsukamurella strandjordii</name>
    <dbReference type="NCBI Taxonomy" id="147577"/>
    <lineage>
        <taxon>Bacteria</taxon>
        <taxon>Bacillati</taxon>
        <taxon>Actinomycetota</taxon>
        <taxon>Actinomycetes</taxon>
        <taxon>Mycobacteriales</taxon>
        <taxon>Tsukamurellaceae</taxon>
        <taxon>Tsukamurella</taxon>
    </lineage>
</organism>
<sequence>MDEEDGTDAAVGGDVGGDVVAGLAGLERARARVISDQYRLIAELLRVRVCERITAGVAQDRWETGVAAEVGLALRVSPHRAASMLNRARVLAADLPATAARLRDGDVSPEAVEVIIAGLSHLESRLRTEADTALCGETFGAAGLGLRRLQDTVRQTAYRLDARATVDRIGQAAKDRRVTIRPAPDCMARVSILLPVAQA</sequence>